<dbReference type="SUPFAM" id="SSF48452">
    <property type="entry name" value="TPR-like"/>
    <property type="match status" value="2"/>
</dbReference>
<accession>A0A7J5XPW5</accession>
<dbReference type="InterPro" id="IPR046357">
    <property type="entry name" value="PPIase_dom_sf"/>
</dbReference>
<reference evidence="7 8" key="1">
    <citation type="submission" date="2020-03" db="EMBL/GenBank/DDBJ databases">
        <title>Dissostichus mawsoni Genome sequencing and assembly.</title>
        <authorList>
            <person name="Park H."/>
        </authorList>
    </citation>
    <scope>NUCLEOTIDE SEQUENCE [LARGE SCALE GENOMIC DNA]</scope>
    <source>
        <strain evidence="7">DM0001</strain>
        <tissue evidence="7">Muscle</tissue>
    </source>
</reference>
<dbReference type="InterPro" id="IPR019734">
    <property type="entry name" value="TPR_rpt"/>
</dbReference>
<feature type="domain" description="AIP/AIPL N-terminal FKBP-type PPIase" evidence="6">
    <location>
        <begin position="38"/>
        <end position="148"/>
    </location>
</feature>
<keyword evidence="3" id="KW-0677">Repeat</keyword>
<sequence>MEDTFLLNHPGVKKKILAGGSGPLPHLPIGTKTLLDDFERTVIDDSRLAGRPAEIFAGKMFKMEVWETLLGSMRIGEVAEFWCDAVHTGLYPIVSKGMRLVAQGKDPLEGQRHTCGMGNMFNYHSTGFPELDELMRTPQPLIFIMELLQVGDPMSYERESWMMEKDEKLQMVPILHMQGNALVKQRKYREAASKYKEAVLLLKTVQSREMPGDIDYINLGRMIIPLELNYCQCMLELEEYYDVIEHTTELLEKHKDCVKGYYKRAKAHAAVWNEKEARRDFNMVSHLDATLISLIHRELKNLSESMKEKYWEEREQYWNMLETKENKNEEVEEEEEEEEEEAEGKGKQEDTKDEVGKEKGKKLSPSIHCVEANEEALGGNEGMVNEEETSSSEINPNDANNKEGKDWQQMLRLIMMLQKEGNFLMKENQLKEASLKFKEAIEYVDILQNTVVDQQGEDWESLEKVCLPLSLNLSQCLLELKENQQVVELNNKLLKKHRGNFKAVYQRARAHCALCNDVKARRDLDMVEKLDPSFKPYVRKELQKLGESVRLMQCRQNKTYWDTTQEKWGLKGARQRVQQERRMSDLHRKPLMKKPKQRRRQKRGKLREAPPAETEGVDDAGTGKDPDVKAELSNKGLESGRASENNENIDSVAVPGEGQGAPDNRATDKDRDPEPTGTGKDNVVSNRSVQDKVTEKMDSTDDNGSSAVEQQHASLEVGVKKRRRAISLASLKAINICIMNGKTSPFKFTNLWNCILGDSSLATVSKLTGSEC</sequence>
<keyword evidence="8" id="KW-1185">Reference proteome</keyword>
<evidence type="ECO:0000256" key="4">
    <source>
        <dbReference type="ARBA" id="ARBA00022803"/>
    </source>
</evidence>
<dbReference type="OrthoDB" id="5829758at2759"/>
<evidence type="ECO:0000256" key="3">
    <source>
        <dbReference type="ARBA" id="ARBA00022737"/>
    </source>
</evidence>
<dbReference type="InterPro" id="IPR011990">
    <property type="entry name" value="TPR-like_helical_dom_sf"/>
</dbReference>
<dbReference type="GO" id="GO:0005737">
    <property type="term" value="C:cytoplasm"/>
    <property type="evidence" value="ECO:0007669"/>
    <property type="project" value="UniProtKB-SubCell"/>
</dbReference>
<evidence type="ECO:0000256" key="5">
    <source>
        <dbReference type="SAM" id="MobiDB-lite"/>
    </source>
</evidence>
<keyword evidence="2" id="KW-0963">Cytoplasm</keyword>
<protein>
    <recommendedName>
        <fullName evidence="6">AIP/AIPL N-terminal FKBP-type PPIase domain-containing protein</fullName>
    </recommendedName>
</protein>
<evidence type="ECO:0000313" key="7">
    <source>
        <dbReference type="EMBL" id="KAF3838609.1"/>
    </source>
</evidence>
<feature type="region of interest" description="Disordered" evidence="5">
    <location>
        <begin position="572"/>
        <end position="712"/>
    </location>
</feature>
<dbReference type="Proteomes" id="UP000518266">
    <property type="component" value="Unassembled WGS sequence"/>
</dbReference>
<feature type="compositionally biased region" description="Polar residues" evidence="5">
    <location>
        <begin position="702"/>
        <end position="712"/>
    </location>
</feature>
<dbReference type="SUPFAM" id="SSF54534">
    <property type="entry name" value="FKBP-like"/>
    <property type="match status" value="1"/>
</dbReference>
<comment type="subcellular location">
    <subcellularLocation>
        <location evidence="1">Cytoplasm</location>
    </subcellularLocation>
</comment>
<gene>
    <name evidence="7" type="ORF">F7725_010377</name>
</gene>
<evidence type="ECO:0000256" key="2">
    <source>
        <dbReference type="ARBA" id="ARBA00022490"/>
    </source>
</evidence>
<feature type="region of interest" description="Disordered" evidence="5">
    <location>
        <begin position="324"/>
        <end position="403"/>
    </location>
</feature>
<name>A0A7J5XPW5_DISMA</name>
<comment type="caution">
    <text evidence="7">The sequence shown here is derived from an EMBL/GenBank/DDBJ whole genome shotgun (WGS) entry which is preliminary data.</text>
</comment>
<dbReference type="Gene3D" id="1.25.40.10">
    <property type="entry name" value="Tetratricopeptide repeat domain"/>
    <property type="match status" value="2"/>
</dbReference>
<feature type="compositionally biased region" description="Basic and acidic residues" evidence="5">
    <location>
        <begin position="621"/>
        <end position="632"/>
    </location>
</feature>
<feature type="compositionally biased region" description="Basic and acidic residues" evidence="5">
    <location>
        <begin position="689"/>
        <end position="699"/>
    </location>
</feature>
<organism evidence="7 8">
    <name type="scientific">Dissostichus mawsoni</name>
    <name type="common">Antarctic cod</name>
    <dbReference type="NCBI Taxonomy" id="36200"/>
    <lineage>
        <taxon>Eukaryota</taxon>
        <taxon>Metazoa</taxon>
        <taxon>Chordata</taxon>
        <taxon>Craniata</taxon>
        <taxon>Vertebrata</taxon>
        <taxon>Euteleostomi</taxon>
        <taxon>Actinopterygii</taxon>
        <taxon>Neopterygii</taxon>
        <taxon>Teleostei</taxon>
        <taxon>Neoteleostei</taxon>
        <taxon>Acanthomorphata</taxon>
        <taxon>Eupercaria</taxon>
        <taxon>Perciformes</taxon>
        <taxon>Notothenioidei</taxon>
        <taxon>Nototheniidae</taxon>
        <taxon>Dissostichus</taxon>
    </lineage>
</organism>
<dbReference type="EMBL" id="JAAKFY010000022">
    <property type="protein sequence ID" value="KAF3838609.1"/>
    <property type="molecule type" value="Genomic_DNA"/>
</dbReference>
<evidence type="ECO:0000259" key="6">
    <source>
        <dbReference type="Pfam" id="PF23322"/>
    </source>
</evidence>
<dbReference type="Pfam" id="PF23322">
    <property type="entry name" value="PPIase_AIP"/>
    <property type="match status" value="1"/>
</dbReference>
<dbReference type="PANTHER" id="PTHR11242:SF1">
    <property type="entry name" value="PPIASE FKBP-TYPE DOMAIN-CONTAINING PROTEIN"/>
    <property type="match status" value="1"/>
</dbReference>
<dbReference type="InterPro" id="IPR039663">
    <property type="entry name" value="AIP/AIPL1/TTC9"/>
</dbReference>
<evidence type="ECO:0000313" key="8">
    <source>
        <dbReference type="Proteomes" id="UP000518266"/>
    </source>
</evidence>
<dbReference type="AlphaFoldDB" id="A0A7J5XPW5"/>
<dbReference type="InterPro" id="IPR056277">
    <property type="entry name" value="PPIase_AIP"/>
</dbReference>
<dbReference type="Gene3D" id="3.10.50.40">
    <property type="match status" value="1"/>
</dbReference>
<dbReference type="GO" id="GO:0003755">
    <property type="term" value="F:peptidyl-prolyl cis-trans isomerase activity"/>
    <property type="evidence" value="ECO:0007669"/>
    <property type="project" value="InterPro"/>
</dbReference>
<feature type="compositionally biased region" description="Basic residues" evidence="5">
    <location>
        <begin position="589"/>
        <end position="605"/>
    </location>
</feature>
<dbReference type="SMART" id="SM00028">
    <property type="entry name" value="TPR"/>
    <property type="match status" value="4"/>
</dbReference>
<feature type="compositionally biased region" description="Basic and acidic residues" evidence="5">
    <location>
        <begin position="577"/>
        <end position="588"/>
    </location>
</feature>
<dbReference type="PANTHER" id="PTHR11242">
    <property type="entry name" value="ARYL HYDROCARBON RECEPTOR INTERACTING PROTEIN RELATED"/>
    <property type="match status" value="1"/>
</dbReference>
<feature type="compositionally biased region" description="Acidic residues" evidence="5">
    <location>
        <begin position="330"/>
        <end position="342"/>
    </location>
</feature>
<dbReference type="FunFam" id="1.25.40.10:FF:000052">
    <property type="entry name" value="Aryl-hydrocarbon-interacting protein-like 1"/>
    <property type="match status" value="1"/>
</dbReference>
<evidence type="ECO:0000256" key="1">
    <source>
        <dbReference type="ARBA" id="ARBA00004496"/>
    </source>
</evidence>
<proteinExistence type="predicted"/>
<feature type="compositionally biased region" description="Basic and acidic residues" evidence="5">
    <location>
        <begin position="343"/>
        <end position="358"/>
    </location>
</feature>
<keyword evidence="4" id="KW-0802">TPR repeat</keyword>
<feature type="compositionally biased region" description="Basic and acidic residues" evidence="5">
    <location>
        <begin position="665"/>
        <end position="674"/>
    </location>
</feature>